<reference evidence="1 2" key="1">
    <citation type="submission" date="2015-03" db="EMBL/GenBank/DDBJ databases">
        <title>Pseudomonas fluorescens 1855-344 Genome sequencing and assembly.</title>
        <authorList>
            <person name="Eng W.W.H."/>
            <person name="Gan H.M."/>
            <person name="Savka M.A."/>
        </authorList>
    </citation>
    <scope>NUCLEOTIDE SEQUENCE [LARGE SCALE GENOMIC DNA]</scope>
    <source>
        <strain evidence="1 2">1855-344</strain>
    </source>
</reference>
<name>A0A0F4XQD5_9PSED</name>
<dbReference type="EMBL" id="JZXC01000008">
    <property type="protein sequence ID" value="KKA08021.1"/>
    <property type="molecule type" value="Genomic_DNA"/>
</dbReference>
<proteinExistence type="predicted"/>
<dbReference type="Proteomes" id="UP000033662">
    <property type="component" value="Unassembled WGS sequence"/>
</dbReference>
<gene>
    <name evidence="1" type="ORF">VP02_11185</name>
</gene>
<evidence type="ECO:0000313" key="1">
    <source>
        <dbReference type="EMBL" id="KKA08021.1"/>
    </source>
</evidence>
<evidence type="ECO:0000313" key="2">
    <source>
        <dbReference type="Proteomes" id="UP000033662"/>
    </source>
</evidence>
<dbReference type="AlphaFoldDB" id="A0A0F4XQD5"/>
<protein>
    <submittedName>
        <fullName evidence="1">Uncharacterized protein</fullName>
    </submittedName>
</protein>
<dbReference type="OrthoDB" id="7028938at2"/>
<sequence length="106" mass="11934">MNRQSAAQFGAAHFKSAAQLRLSSLHIQQGLWAALALLVTLVTGQQWLLWHERQQPEAPQVSIQRAPQTHFSAVSSLKEAAASMRMLDVDQAQPVTDMPREERWVF</sequence>
<accession>A0A0F4XQD5</accession>
<comment type="caution">
    <text evidence="1">The sequence shown here is derived from an EMBL/GenBank/DDBJ whole genome shotgun (WGS) entry which is preliminary data.</text>
</comment>
<organism evidence="1 2">
    <name type="scientific">Pseudomonas kilonensis</name>
    <dbReference type="NCBI Taxonomy" id="132476"/>
    <lineage>
        <taxon>Bacteria</taxon>
        <taxon>Pseudomonadati</taxon>
        <taxon>Pseudomonadota</taxon>
        <taxon>Gammaproteobacteria</taxon>
        <taxon>Pseudomonadales</taxon>
        <taxon>Pseudomonadaceae</taxon>
        <taxon>Pseudomonas</taxon>
    </lineage>
</organism>
<dbReference type="PATRIC" id="fig|132476.4.peg.6308"/>